<dbReference type="RefSeq" id="WP_041114675.1">
    <property type="nucleotide sequence ID" value="NZ_JARTHD010000065.1"/>
</dbReference>
<evidence type="ECO:0000313" key="2">
    <source>
        <dbReference type="Proteomes" id="UP000031982"/>
    </source>
</evidence>
<comment type="caution">
    <text evidence="1">The sequence shown here is derived from an EMBL/GenBank/DDBJ whole genome shotgun (WGS) entry which is preliminary data.</text>
</comment>
<protein>
    <submittedName>
        <fullName evidence="1">Uncharacterized protein</fullName>
    </submittedName>
</protein>
<name>A0ABR5ANJ7_BACBA</name>
<accession>A0ABR5ANJ7</accession>
<keyword evidence="2" id="KW-1185">Reference proteome</keyword>
<evidence type="ECO:0000313" key="1">
    <source>
        <dbReference type="EMBL" id="KIL72123.1"/>
    </source>
</evidence>
<organism evidence="1 2">
    <name type="scientific">Bacillus badius</name>
    <dbReference type="NCBI Taxonomy" id="1455"/>
    <lineage>
        <taxon>Bacteria</taxon>
        <taxon>Bacillati</taxon>
        <taxon>Bacillota</taxon>
        <taxon>Bacilli</taxon>
        <taxon>Bacillales</taxon>
        <taxon>Bacillaceae</taxon>
        <taxon>Pseudobacillus</taxon>
    </lineage>
</organism>
<proteinExistence type="predicted"/>
<gene>
    <name evidence="1" type="ORF">SD77_3526</name>
</gene>
<sequence>MCNQCRENGTVAYQTGPIMFFRGCPNEPQFHEMSDEQKAQKLAEKAVRDAAFHRRLAEVKRAAALKEVI</sequence>
<dbReference type="EMBL" id="JXLP01000037">
    <property type="protein sequence ID" value="KIL72123.1"/>
    <property type="molecule type" value="Genomic_DNA"/>
</dbReference>
<dbReference type="Proteomes" id="UP000031982">
    <property type="component" value="Unassembled WGS sequence"/>
</dbReference>
<reference evidence="1 2" key="1">
    <citation type="submission" date="2015-01" db="EMBL/GenBank/DDBJ databases">
        <title>Genome Assembly of Bacillus badius MTCC 1458.</title>
        <authorList>
            <person name="Verma A."/>
            <person name="Khatri I."/>
            <person name="Mual P."/>
            <person name="Subramanian S."/>
            <person name="Krishnamurthi S."/>
        </authorList>
    </citation>
    <scope>NUCLEOTIDE SEQUENCE [LARGE SCALE GENOMIC DNA]</scope>
    <source>
        <strain evidence="1 2">MTCC 1458</strain>
    </source>
</reference>